<keyword evidence="3" id="KW-1185">Reference proteome</keyword>
<dbReference type="AlphaFoldDB" id="A0AA88QF18"/>
<keyword evidence="1" id="KW-0732">Signal</keyword>
<organism evidence="2 3">
    <name type="scientific">Cirrhinus molitorella</name>
    <name type="common">mud carp</name>
    <dbReference type="NCBI Taxonomy" id="172907"/>
    <lineage>
        <taxon>Eukaryota</taxon>
        <taxon>Metazoa</taxon>
        <taxon>Chordata</taxon>
        <taxon>Craniata</taxon>
        <taxon>Vertebrata</taxon>
        <taxon>Euteleostomi</taxon>
        <taxon>Actinopterygii</taxon>
        <taxon>Neopterygii</taxon>
        <taxon>Teleostei</taxon>
        <taxon>Ostariophysi</taxon>
        <taxon>Cypriniformes</taxon>
        <taxon>Cyprinidae</taxon>
        <taxon>Labeoninae</taxon>
        <taxon>Labeonini</taxon>
        <taxon>Cirrhinus</taxon>
    </lineage>
</organism>
<gene>
    <name evidence="2" type="ORF">Q8A67_003454</name>
</gene>
<accession>A0AA88QF18</accession>
<name>A0AA88QF18_9TELE</name>
<protein>
    <recommendedName>
        <fullName evidence="4">Interleukin-4</fullName>
    </recommendedName>
</protein>
<sequence>MAFRIERCTAGLLLLLSVLHTSQSAHIAAVQMANLGQDALTYLEKEATGALKNDNGSHSVGCIEKAKEHEQLNCSIVSAFFSYFEEAAVLKLDRKLADKLKVIMGTVESLRDIKCGRQLNKTTCKAAFPGSKDGYKHIEKLRSLLVLYLQWIVKPMQ</sequence>
<proteinExistence type="predicted"/>
<feature type="signal peptide" evidence="1">
    <location>
        <begin position="1"/>
        <end position="24"/>
    </location>
</feature>
<dbReference type="EMBL" id="JAUYZG010000003">
    <property type="protein sequence ID" value="KAK2911321.1"/>
    <property type="molecule type" value="Genomic_DNA"/>
</dbReference>
<evidence type="ECO:0000313" key="3">
    <source>
        <dbReference type="Proteomes" id="UP001187343"/>
    </source>
</evidence>
<feature type="chain" id="PRO_5041637706" description="Interleukin-4" evidence="1">
    <location>
        <begin position="25"/>
        <end position="157"/>
    </location>
</feature>
<comment type="caution">
    <text evidence="2">The sequence shown here is derived from an EMBL/GenBank/DDBJ whole genome shotgun (WGS) entry which is preliminary data.</text>
</comment>
<reference evidence="2" key="1">
    <citation type="submission" date="2023-08" db="EMBL/GenBank/DDBJ databases">
        <title>Chromosome-level Genome Assembly of mud carp (Cirrhinus molitorella).</title>
        <authorList>
            <person name="Liu H."/>
        </authorList>
    </citation>
    <scope>NUCLEOTIDE SEQUENCE</scope>
    <source>
        <strain evidence="2">Prfri</strain>
        <tissue evidence="2">Muscle</tissue>
    </source>
</reference>
<dbReference type="Proteomes" id="UP001187343">
    <property type="component" value="Unassembled WGS sequence"/>
</dbReference>
<evidence type="ECO:0008006" key="4">
    <source>
        <dbReference type="Google" id="ProtNLM"/>
    </source>
</evidence>
<evidence type="ECO:0000313" key="2">
    <source>
        <dbReference type="EMBL" id="KAK2911321.1"/>
    </source>
</evidence>
<evidence type="ECO:0000256" key="1">
    <source>
        <dbReference type="SAM" id="SignalP"/>
    </source>
</evidence>